<dbReference type="EMBL" id="JAAGOH010000013">
    <property type="protein sequence ID" value="NDY91986.1"/>
    <property type="molecule type" value="Genomic_DNA"/>
</dbReference>
<dbReference type="GO" id="GO:0015920">
    <property type="term" value="P:lipopolysaccharide transport"/>
    <property type="evidence" value="ECO:0007669"/>
    <property type="project" value="TreeGrafter"/>
</dbReference>
<accession>A0A7C9TMW0</accession>
<sequence>MSASLLSRRLGAGLLLGLAAALLGACGFQLRGPVDPGFSRIALAGFTPRSPMAEALRRSLPERVQVVGPAQAQLLVTALEDRFTRTVAATTASGQVRELTLTTTLRYRLSRPGQEVLVEETTLSQTRSLSYTEDSALAKSQEEAQLLREMRHEIAGQLLRVMATVAARPAAASAPA</sequence>
<evidence type="ECO:0000256" key="5">
    <source>
        <dbReference type="ARBA" id="ARBA00023288"/>
    </source>
</evidence>
<proteinExistence type="inferred from homology"/>
<protein>
    <recommendedName>
        <fullName evidence="6">LPS-assembly lipoprotein LptE</fullName>
    </recommendedName>
</protein>
<evidence type="ECO:0000256" key="1">
    <source>
        <dbReference type="ARBA" id="ARBA00022729"/>
    </source>
</evidence>
<dbReference type="RefSeq" id="WP_163457834.1">
    <property type="nucleotide sequence ID" value="NZ_JAAGOH010000013.1"/>
</dbReference>
<dbReference type="PANTHER" id="PTHR38098">
    <property type="entry name" value="LPS-ASSEMBLY LIPOPROTEIN LPTE"/>
    <property type="match status" value="1"/>
</dbReference>
<dbReference type="GO" id="GO:0009279">
    <property type="term" value="C:cell outer membrane"/>
    <property type="evidence" value="ECO:0007669"/>
    <property type="project" value="UniProtKB-UniRule"/>
</dbReference>
<comment type="caution">
    <text evidence="7">The sequence shown here is derived from an EMBL/GenBank/DDBJ whole genome shotgun (WGS) entry which is preliminary data.</text>
</comment>
<comment type="function">
    <text evidence="6">Together with LptD, is involved in the assembly of lipopolysaccharide (LPS) at the surface of the outer membrane. Required for the proper assembly of LptD. Binds LPS and may serve as the LPS recognition site at the outer membrane.</text>
</comment>
<comment type="similarity">
    <text evidence="6">Belongs to the LptE lipoprotein family.</text>
</comment>
<name>A0A7C9TMW0_9BURK</name>
<dbReference type="GO" id="GO:1990351">
    <property type="term" value="C:transporter complex"/>
    <property type="evidence" value="ECO:0007669"/>
    <property type="project" value="TreeGrafter"/>
</dbReference>
<evidence type="ECO:0000256" key="3">
    <source>
        <dbReference type="ARBA" id="ARBA00023139"/>
    </source>
</evidence>
<dbReference type="InterPro" id="IPR007485">
    <property type="entry name" value="LPS_assembly_LptE"/>
</dbReference>
<keyword evidence="3" id="KW-0564">Palmitate</keyword>
<evidence type="ECO:0000313" key="8">
    <source>
        <dbReference type="Proteomes" id="UP000484255"/>
    </source>
</evidence>
<organism evidence="7 8">
    <name type="scientific">Ideonella livida</name>
    <dbReference type="NCBI Taxonomy" id="2707176"/>
    <lineage>
        <taxon>Bacteria</taxon>
        <taxon>Pseudomonadati</taxon>
        <taxon>Pseudomonadota</taxon>
        <taxon>Betaproteobacteria</taxon>
        <taxon>Burkholderiales</taxon>
        <taxon>Sphaerotilaceae</taxon>
        <taxon>Ideonella</taxon>
    </lineage>
</organism>
<evidence type="ECO:0000313" key="7">
    <source>
        <dbReference type="EMBL" id="NDY91986.1"/>
    </source>
</evidence>
<dbReference type="GO" id="GO:0001530">
    <property type="term" value="F:lipopolysaccharide binding"/>
    <property type="evidence" value="ECO:0007669"/>
    <property type="project" value="TreeGrafter"/>
</dbReference>
<dbReference type="Gene3D" id="3.30.160.150">
    <property type="entry name" value="Lipoprotein like domain"/>
    <property type="match status" value="1"/>
</dbReference>
<keyword evidence="4 6" id="KW-0998">Cell outer membrane</keyword>
<dbReference type="GO" id="GO:0043165">
    <property type="term" value="P:Gram-negative-bacterium-type cell outer membrane assembly"/>
    <property type="evidence" value="ECO:0007669"/>
    <property type="project" value="UniProtKB-UniRule"/>
</dbReference>
<comment type="subunit">
    <text evidence="6">Component of the lipopolysaccharide transport and assembly complex. Interacts with LptD.</text>
</comment>
<evidence type="ECO:0000256" key="4">
    <source>
        <dbReference type="ARBA" id="ARBA00023237"/>
    </source>
</evidence>
<keyword evidence="5" id="KW-0449">Lipoprotein</keyword>
<dbReference type="PANTHER" id="PTHR38098:SF1">
    <property type="entry name" value="LPS-ASSEMBLY LIPOPROTEIN LPTE"/>
    <property type="match status" value="1"/>
</dbReference>
<dbReference type="Proteomes" id="UP000484255">
    <property type="component" value="Unassembled WGS sequence"/>
</dbReference>
<keyword evidence="2 6" id="KW-0472">Membrane</keyword>
<reference evidence="7 8" key="1">
    <citation type="submission" date="2020-02" db="EMBL/GenBank/DDBJ databases">
        <title>Ideonella bacterium strain TBM-1.</title>
        <authorList>
            <person name="Chen W.-M."/>
        </authorList>
    </citation>
    <scope>NUCLEOTIDE SEQUENCE [LARGE SCALE GENOMIC DNA]</scope>
    <source>
        <strain evidence="7 8">TBM-1</strain>
    </source>
</reference>
<dbReference type="HAMAP" id="MF_01186">
    <property type="entry name" value="LPS_assembly_LptE"/>
    <property type="match status" value="1"/>
</dbReference>
<keyword evidence="1" id="KW-0732">Signal</keyword>
<gene>
    <name evidence="6" type="primary">lptE</name>
    <name evidence="7" type="ORF">G3A44_12390</name>
</gene>
<evidence type="ECO:0000256" key="6">
    <source>
        <dbReference type="HAMAP-Rule" id="MF_01186"/>
    </source>
</evidence>
<evidence type="ECO:0000256" key="2">
    <source>
        <dbReference type="ARBA" id="ARBA00023136"/>
    </source>
</evidence>
<dbReference type="Pfam" id="PF04390">
    <property type="entry name" value="LptE"/>
    <property type="match status" value="1"/>
</dbReference>
<keyword evidence="8" id="KW-1185">Reference proteome</keyword>
<dbReference type="AlphaFoldDB" id="A0A7C9TMW0"/>